<reference evidence="2 3" key="1">
    <citation type="journal article" date="2016" name="Nat. Commun.">
        <title>Thousands of microbial genomes shed light on interconnected biogeochemical processes in an aquifer system.</title>
        <authorList>
            <person name="Anantharaman K."/>
            <person name="Brown C.T."/>
            <person name="Hug L.A."/>
            <person name="Sharon I."/>
            <person name="Castelle C.J."/>
            <person name="Probst A.J."/>
            <person name="Thomas B.C."/>
            <person name="Singh A."/>
            <person name="Wilkins M.J."/>
            <person name="Karaoz U."/>
            <person name="Brodie E.L."/>
            <person name="Williams K.H."/>
            <person name="Hubbard S.S."/>
            <person name="Banfield J.F."/>
        </authorList>
    </citation>
    <scope>NUCLEOTIDE SEQUENCE [LARGE SCALE GENOMIC DNA]</scope>
    <source>
        <strain evidence="3">RIFCSPLOWO2_12_FULL_64_10</strain>
    </source>
</reference>
<dbReference type="PANTHER" id="PTHR43233:SF1">
    <property type="entry name" value="FAMILY N-ACETYLTRANSFERASE, PUTATIVE (AFU_ORTHOLOGUE AFUA_6G03350)-RELATED"/>
    <property type="match status" value="1"/>
</dbReference>
<dbReference type="GO" id="GO:0016747">
    <property type="term" value="F:acyltransferase activity, transferring groups other than amino-acyl groups"/>
    <property type="evidence" value="ECO:0007669"/>
    <property type="project" value="InterPro"/>
</dbReference>
<name>A0A1F6CNY9_HANXR</name>
<dbReference type="CDD" id="cd04301">
    <property type="entry name" value="NAT_SF"/>
    <property type="match status" value="1"/>
</dbReference>
<gene>
    <name evidence="2" type="ORF">A3F84_00090</name>
</gene>
<sequence length="146" mass="16351">MDFKHQVEAAFAHVSLPPGVSIRAWSEADFAGIQRLSAAEGWPTPNERPEESLTSWRNAWPTLVATDGEAVIGFVRALTDGEITMYIAELLVVPERRGQGLGRALLDVCHHLYPHTRLDLLSTVSSDGFYEGFGFRRFQGFRKSYQ</sequence>
<dbReference type="InterPro" id="IPR016181">
    <property type="entry name" value="Acyl_CoA_acyltransferase"/>
</dbReference>
<dbReference type="Proteomes" id="UP000178606">
    <property type="component" value="Unassembled WGS sequence"/>
</dbReference>
<dbReference type="Gene3D" id="3.40.630.30">
    <property type="match status" value="1"/>
</dbReference>
<dbReference type="EMBL" id="MFKF01000198">
    <property type="protein sequence ID" value="OGG50913.1"/>
    <property type="molecule type" value="Genomic_DNA"/>
</dbReference>
<dbReference type="AlphaFoldDB" id="A0A1F6CNY9"/>
<dbReference type="PROSITE" id="PS51186">
    <property type="entry name" value="GNAT"/>
    <property type="match status" value="1"/>
</dbReference>
<evidence type="ECO:0000259" key="1">
    <source>
        <dbReference type="PROSITE" id="PS51186"/>
    </source>
</evidence>
<dbReference type="PANTHER" id="PTHR43233">
    <property type="entry name" value="FAMILY N-ACETYLTRANSFERASE, PUTATIVE (AFU_ORTHOLOGUE AFUA_6G03350)-RELATED"/>
    <property type="match status" value="1"/>
</dbReference>
<evidence type="ECO:0000313" key="3">
    <source>
        <dbReference type="Proteomes" id="UP000178606"/>
    </source>
</evidence>
<protein>
    <recommendedName>
        <fullName evidence="1">N-acetyltransferase domain-containing protein</fullName>
    </recommendedName>
</protein>
<dbReference type="InterPro" id="IPR000182">
    <property type="entry name" value="GNAT_dom"/>
</dbReference>
<dbReference type="InterPro" id="IPR053144">
    <property type="entry name" value="Acetyltransferase_Butenolide"/>
</dbReference>
<feature type="domain" description="N-acetyltransferase" evidence="1">
    <location>
        <begin position="20"/>
        <end position="146"/>
    </location>
</feature>
<proteinExistence type="predicted"/>
<dbReference type="Pfam" id="PF13508">
    <property type="entry name" value="Acetyltransf_7"/>
    <property type="match status" value="1"/>
</dbReference>
<accession>A0A1F6CNY9</accession>
<comment type="caution">
    <text evidence="2">The sequence shown here is derived from an EMBL/GenBank/DDBJ whole genome shotgun (WGS) entry which is preliminary data.</text>
</comment>
<evidence type="ECO:0000313" key="2">
    <source>
        <dbReference type="EMBL" id="OGG50913.1"/>
    </source>
</evidence>
<dbReference type="SUPFAM" id="SSF55729">
    <property type="entry name" value="Acyl-CoA N-acyltransferases (Nat)"/>
    <property type="match status" value="1"/>
</dbReference>
<organism evidence="2 3">
    <name type="scientific">Handelsmanbacteria sp. (strain RIFCSPLOWO2_12_FULL_64_10)</name>
    <dbReference type="NCBI Taxonomy" id="1817868"/>
    <lineage>
        <taxon>Bacteria</taxon>
        <taxon>Candidatus Handelsmaniibacteriota</taxon>
    </lineage>
</organism>